<protein>
    <submittedName>
        <fullName evidence="1">Uncharacterized protein DUF2017</fullName>
    </submittedName>
</protein>
<dbReference type="AlphaFoldDB" id="A0A2P8CMT6"/>
<gene>
    <name evidence="1" type="ORF">CLV63_13551</name>
</gene>
<comment type="caution">
    <text evidence="1">The sequence shown here is derived from an EMBL/GenBank/DDBJ whole genome shotgun (WGS) entry which is preliminary data.</text>
</comment>
<organism evidence="1 2">
    <name type="scientific">Murinocardiopsis flavida</name>
    <dbReference type="NCBI Taxonomy" id="645275"/>
    <lineage>
        <taxon>Bacteria</taxon>
        <taxon>Bacillati</taxon>
        <taxon>Actinomycetota</taxon>
        <taxon>Actinomycetes</taxon>
        <taxon>Streptosporangiales</taxon>
        <taxon>Nocardiopsidaceae</taxon>
        <taxon>Murinocardiopsis</taxon>
    </lineage>
</organism>
<evidence type="ECO:0000313" key="2">
    <source>
        <dbReference type="Proteomes" id="UP000240542"/>
    </source>
</evidence>
<evidence type="ECO:0000313" key="1">
    <source>
        <dbReference type="EMBL" id="PSK86282.1"/>
    </source>
</evidence>
<sequence length="188" mass="20391">MTNGFRRGAKGAVLIDLTADEAAVLRSMAALVLELVEEPEEQDEFATMVGIGTSSEPHEDPVLARLFPDAYGDDAKAASDFRRYTEDELRRHKRENAQTMLESIPAEVPRTGCRVELDLADAHAWLKGLNDVRLALGTRLGVSEETDQDVDALLSGARGVDHPDAAALHIFGWLGGVQESLVLAIQGE</sequence>
<proteinExistence type="predicted"/>
<name>A0A2P8CMT6_9ACTN</name>
<dbReference type="Proteomes" id="UP000240542">
    <property type="component" value="Unassembled WGS sequence"/>
</dbReference>
<dbReference type="RefSeq" id="WP_106586771.1">
    <property type="nucleotide sequence ID" value="NZ_PYGA01000035.1"/>
</dbReference>
<dbReference type="Pfam" id="PF09438">
    <property type="entry name" value="DUF2017"/>
    <property type="match status" value="1"/>
</dbReference>
<dbReference type="EMBL" id="PYGA01000035">
    <property type="protein sequence ID" value="PSK86282.1"/>
    <property type="molecule type" value="Genomic_DNA"/>
</dbReference>
<dbReference type="OrthoDB" id="3268479at2"/>
<dbReference type="InterPro" id="IPR018561">
    <property type="entry name" value="AosR"/>
</dbReference>
<accession>A0A2P8CMT6</accession>
<keyword evidence="2" id="KW-1185">Reference proteome</keyword>
<reference evidence="1 2" key="1">
    <citation type="submission" date="2018-03" db="EMBL/GenBank/DDBJ databases">
        <title>Genomic Encyclopedia of Archaeal and Bacterial Type Strains, Phase II (KMG-II): from individual species to whole genera.</title>
        <authorList>
            <person name="Goeker M."/>
        </authorList>
    </citation>
    <scope>NUCLEOTIDE SEQUENCE [LARGE SCALE GENOMIC DNA]</scope>
    <source>
        <strain evidence="1 2">DSM 45312</strain>
    </source>
</reference>